<reference evidence="1" key="2">
    <citation type="submission" date="2023-04" db="EMBL/GenBank/DDBJ databases">
        <authorList>
            <person name="Bu L."/>
            <person name="Lu L."/>
            <person name="Laidemitt M.R."/>
            <person name="Zhang S.M."/>
            <person name="Mutuku M."/>
            <person name="Mkoji G."/>
            <person name="Steinauer M."/>
            <person name="Loker E.S."/>
        </authorList>
    </citation>
    <scope>NUCLEOTIDE SEQUENCE</scope>
    <source>
        <strain evidence="1">KasaAsao</strain>
        <tissue evidence="1">Whole Snail</tissue>
    </source>
</reference>
<dbReference type="Proteomes" id="UP001233172">
    <property type="component" value="Unassembled WGS sequence"/>
</dbReference>
<dbReference type="EMBL" id="JASAOG010000024">
    <property type="protein sequence ID" value="KAK0062795.1"/>
    <property type="molecule type" value="Genomic_DNA"/>
</dbReference>
<sequence>MLNKVDESVLQLEGQIDQSDKIVSQAKGGINSLGKEQLPGQDCGCTNSGDGGAGDWSAVCDCVVGKSGGDDFHGEKLDNDCCGDLNGIYRIGRKETNEETREKFGWNAIQGFSKERADEIERYLTQKGKIPYFVIKFNGPDPSPDIREELERRIPKRRFPSSDAEIIVRDFLWSTECHTQYTFPSVPPSYTPLPPVTYEKLADPPAIRRLYYRPMEGIKPPRGTVVNDPERGLYEWRELAHRPGFGIWQPLERIPVLSNVGERNTLLAPRLKRHAPNDEKEKWNNIRTLSGHNQVAYGYRKETPGYDGHKQTVEHIMSDVRAQPQNPVYLSATHDLSGKFPPEMYMPTTERIRHRDSGNKTRIVTLANPNNPFTEDTCLVGHPPYEKWAA</sequence>
<evidence type="ECO:0000313" key="1">
    <source>
        <dbReference type="EMBL" id="KAK0062795.1"/>
    </source>
</evidence>
<organism evidence="1 2">
    <name type="scientific">Biomphalaria pfeifferi</name>
    <name type="common">Bloodfluke planorb</name>
    <name type="synonym">Freshwater snail</name>
    <dbReference type="NCBI Taxonomy" id="112525"/>
    <lineage>
        <taxon>Eukaryota</taxon>
        <taxon>Metazoa</taxon>
        <taxon>Spiralia</taxon>
        <taxon>Lophotrochozoa</taxon>
        <taxon>Mollusca</taxon>
        <taxon>Gastropoda</taxon>
        <taxon>Heterobranchia</taxon>
        <taxon>Euthyneura</taxon>
        <taxon>Panpulmonata</taxon>
        <taxon>Hygrophila</taxon>
        <taxon>Lymnaeoidea</taxon>
        <taxon>Planorbidae</taxon>
        <taxon>Biomphalaria</taxon>
    </lineage>
</organism>
<evidence type="ECO:0000313" key="2">
    <source>
        <dbReference type="Proteomes" id="UP001233172"/>
    </source>
</evidence>
<name>A0AAD8FFS8_BIOPF</name>
<gene>
    <name evidence="1" type="ORF">Bpfe_008000</name>
</gene>
<dbReference type="AlphaFoldDB" id="A0AAD8FFS8"/>
<protein>
    <submittedName>
        <fullName evidence="1">Uncharacterized protein</fullName>
    </submittedName>
</protein>
<keyword evidence="2" id="KW-1185">Reference proteome</keyword>
<reference evidence="1" key="1">
    <citation type="journal article" date="2023" name="PLoS Negl. Trop. Dis.">
        <title>A genome sequence for Biomphalaria pfeifferi, the major vector snail for the human-infecting parasite Schistosoma mansoni.</title>
        <authorList>
            <person name="Bu L."/>
            <person name="Lu L."/>
            <person name="Laidemitt M.R."/>
            <person name="Zhang S.M."/>
            <person name="Mutuku M."/>
            <person name="Mkoji G."/>
            <person name="Steinauer M."/>
            <person name="Loker E.S."/>
        </authorList>
    </citation>
    <scope>NUCLEOTIDE SEQUENCE</scope>
    <source>
        <strain evidence="1">KasaAsao</strain>
    </source>
</reference>
<proteinExistence type="predicted"/>
<accession>A0AAD8FFS8</accession>
<comment type="caution">
    <text evidence="1">The sequence shown here is derived from an EMBL/GenBank/DDBJ whole genome shotgun (WGS) entry which is preliminary data.</text>
</comment>